<proteinExistence type="predicted"/>
<keyword evidence="3" id="KW-1185">Reference proteome</keyword>
<accession>A0A5N1J581</accession>
<evidence type="ECO:0000256" key="1">
    <source>
        <dbReference type="SAM" id="MobiDB-lite"/>
    </source>
</evidence>
<evidence type="ECO:0000313" key="2">
    <source>
        <dbReference type="EMBL" id="KAA9345877.1"/>
    </source>
</evidence>
<reference evidence="2 3" key="1">
    <citation type="submission" date="2019-09" db="EMBL/GenBank/DDBJ databases">
        <title>Genome sequence of Adhaeribacter sp. M2.</title>
        <authorList>
            <person name="Srinivasan S."/>
        </authorList>
    </citation>
    <scope>NUCLEOTIDE SEQUENCE [LARGE SCALE GENOMIC DNA]</scope>
    <source>
        <strain evidence="2 3">M2</strain>
    </source>
</reference>
<evidence type="ECO:0000313" key="3">
    <source>
        <dbReference type="Proteomes" id="UP000326570"/>
    </source>
</evidence>
<gene>
    <name evidence="2" type="ORF">F0P94_01995</name>
</gene>
<organism evidence="2 3">
    <name type="scientific">Adhaeribacter soli</name>
    <dbReference type="NCBI Taxonomy" id="2607655"/>
    <lineage>
        <taxon>Bacteria</taxon>
        <taxon>Pseudomonadati</taxon>
        <taxon>Bacteroidota</taxon>
        <taxon>Cytophagia</taxon>
        <taxon>Cytophagales</taxon>
        <taxon>Hymenobacteraceae</taxon>
        <taxon>Adhaeribacter</taxon>
    </lineage>
</organism>
<feature type="region of interest" description="Disordered" evidence="1">
    <location>
        <begin position="29"/>
        <end position="59"/>
    </location>
</feature>
<dbReference type="RefSeq" id="WP_150902020.1">
    <property type="nucleotide sequence ID" value="NZ_VTWT01000001.1"/>
</dbReference>
<feature type="compositionally biased region" description="Basic and acidic residues" evidence="1">
    <location>
        <begin position="186"/>
        <end position="202"/>
    </location>
</feature>
<dbReference type="AlphaFoldDB" id="A0A5N1J581"/>
<feature type="region of interest" description="Disordered" evidence="1">
    <location>
        <begin position="172"/>
        <end position="220"/>
    </location>
</feature>
<comment type="caution">
    <text evidence="2">The sequence shown here is derived from an EMBL/GenBank/DDBJ whole genome shotgun (WGS) entry which is preliminary data.</text>
</comment>
<name>A0A5N1J581_9BACT</name>
<sequence>MNRFGSNSFESENEQYPENIRIGMQLADNNPRRWNETPNYHSNEQRHGHTPNYRPDTPRDYRYENRNRETNQFRGDNPVNPYNRFDTGNRHHDTSIWTERNAYKDSDYRYRSGNRGYWHEDYDEMYEGKHHDQHPGGILQHIGEGIREGWNNMFNRDQRNQGEELRRQDARYYENQNQQRRWPSSHWDEDRHRRHEQERKNLGAEWHNSGPDHRDEDFRF</sequence>
<dbReference type="EMBL" id="VTWT01000001">
    <property type="protein sequence ID" value="KAA9345877.1"/>
    <property type="molecule type" value="Genomic_DNA"/>
</dbReference>
<protein>
    <submittedName>
        <fullName evidence="2">Uncharacterized protein</fullName>
    </submittedName>
</protein>
<dbReference type="Proteomes" id="UP000326570">
    <property type="component" value="Unassembled WGS sequence"/>
</dbReference>
<feature type="compositionally biased region" description="Basic and acidic residues" evidence="1">
    <location>
        <begin position="210"/>
        <end position="220"/>
    </location>
</feature>